<dbReference type="AlphaFoldDB" id="A0AAD5JE57"/>
<feature type="domain" description="PGG" evidence="3">
    <location>
        <begin position="313"/>
        <end position="422"/>
    </location>
</feature>
<dbReference type="Gene3D" id="1.25.40.20">
    <property type="entry name" value="Ankyrin repeat-containing domain"/>
    <property type="match status" value="1"/>
</dbReference>
<dbReference type="PANTHER" id="PTHR24177">
    <property type="entry name" value="CASKIN"/>
    <property type="match status" value="1"/>
</dbReference>
<feature type="transmembrane region" description="Helical" evidence="2">
    <location>
        <begin position="321"/>
        <end position="340"/>
    </location>
</feature>
<reference evidence="4" key="1">
    <citation type="journal article" date="2022" name="Plant J.">
        <title>Strategies of tolerance reflected in two North American maple genomes.</title>
        <authorList>
            <person name="McEvoy S.L."/>
            <person name="Sezen U.U."/>
            <person name="Trouern-Trend A."/>
            <person name="McMahon S.M."/>
            <person name="Schaberg P.G."/>
            <person name="Yang J."/>
            <person name="Wegrzyn J.L."/>
            <person name="Swenson N.G."/>
        </authorList>
    </citation>
    <scope>NUCLEOTIDE SEQUENCE</scope>
    <source>
        <strain evidence="4">91603</strain>
    </source>
</reference>
<feature type="transmembrane region" description="Helical" evidence="2">
    <location>
        <begin position="404"/>
        <end position="426"/>
    </location>
</feature>
<feature type="transmembrane region" description="Helical" evidence="2">
    <location>
        <begin position="360"/>
        <end position="383"/>
    </location>
</feature>
<name>A0AAD5JE57_ACENE</name>
<accession>A0AAD5JE57</accession>
<organism evidence="4 5">
    <name type="scientific">Acer negundo</name>
    <name type="common">Box elder</name>
    <dbReference type="NCBI Taxonomy" id="4023"/>
    <lineage>
        <taxon>Eukaryota</taxon>
        <taxon>Viridiplantae</taxon>
        <taxon>Streptophyta</taxon>
        <taxon>Embryophyta</taxon>
        <taxon>Tracheophyta</taxon>
        <taxon>Spermatophyta</taxon>
        <taxon>Magnoliopsida</taxon>
        <taxon>eudicotyledons</taxon>
        <taxon>Gunneridae</taxon>
        <taxon>Pentapetalae</taxon>
        <taxon>rosids</taxon>
        <taxon>malvids</taxon>
        <taxon>Sapindales</taxon>
        <taxon>Sapindaceae</taxon>
        <taxon>Hippocastanoideae</taxon>
        <taxon>Acereae</taxon>
        <taxon>Acer</taxon>
    </lineage>
</organism>
<dbReference type="InterPro" id="IPR026961">
    <property type="entry name" value="PGG_dom"/>
</dbReference>
<keyword evidence="2" id="KW-0812">Transmembrane</keyword>
<evidence type="ECO:0000313" key="5">
    <source>
        <dbReference type="Proteomes" id="UP001064489"/>
    </source>
</evidence>
<evidence type="ECO:0000259" key="3">
    <source>
        <dbReference type="Pfam" id="PF13962"/>
    </source>
</evidence>
<dbReference type="SUPFAM" id="SSF48403">
    <property type="entry name" value="Ankyrin repeat"/>
    <property type="match status" value="1"/>
</dbReference>
<evidence type="ECO:0000256" key="2">
    <source>
        <dbReference type="SAM" id="Phobius"/>
    </source>
</evidence>
<dbReference type="PANTHER" id="PTHR24177:SF356">
    <property type="entry name" value="ANKYRIN REPEAT PLANT-LIKE PROTEIN"/>
    <property type="match status" value="1"/>
</dbReference>
<feature type="transmembrane region" description="Helical" evidence="2">
    <location>
        <begin position="432"/>
        <end position="453"/>
    </location>
</feature>
<keyword evidence="2" id="KW-0472">Membrane</keyword>
<feature type="region of interest" description="Disordered" evidence="1">
    <location>
        <begin position="1"/>
        <end position="33"/>
    </location>
</feature>
<feature type="compositionally biased region" description="Basic and acidic residues" evidence="1">
    <location>
        <begin position="18"/>
        <end position="33"/>
    </location>
</feature>
<dbReference type="Pfam" id="PF13962">
    <property type="entry name" value="PGG"/>
    <property type="match status" value="1"/>
</dbReference>
<reference evidence="4" key="2">
    <citation type="submission" date="2023-02" db="EMBL/GenBank/DDBJ databases">
        <authorList>
            <person name="Swenson N.G."/>
            <person name="Wegrzyn J.L."/>
            <person name="Mcevoy S.L."/>
        </authorList>
    </citation>
    <scope>NUCLEOTIDE SEQUENCE</scope>
    <source>
        <strain evidence="4">91603</strain>
        <tissue evidence="4">Leaf</tissue>
    </source>
</reference>
<sequence>MEGPRMEGPNDMASHSRITLESKKGPSTEKPNKTEFMASSFSRKVEADFIQQDHIDVFFENIYAGFYDTALGLVQHDPELAVTRYINDETALHALARKPSAYASRSRGFLRKVFNFFIGMKFTGNSDSKPNQALELLQCVWKEIMRRQDVNVADFIRKPSDLLFNAAKLGDFELLVVLLRPYPDLVGELDENLRPYPGLVGELDENLRSIFHVAVLHRRVKILKLIHEIGIDEELLAIVDKEKNSILHIAAKYWPSDDNMYGAELEMQRELLFFKEVEMMMPPSLREMKNAEDVTPRELFSIEHKRLLQRQQQHMRRAAKSFLSCVIFFALVTLGALFVIPGNINKTIPLHVKETLLQLYTASDATAFFSSCLCILMSLWIIVSSYEEIDFLLSLPLKYMVGIGALYTTLISMLVTSSTISYLALYGTSISWVPWFSLLPVPLIVTAFASTIYPELRNMFCATCNGWYLS</sequence>
<dbReference type="Proteomes" id="UP001064489">
    <property type="component" value="Chromosome 1"/>
</dbReference>
<dbReference type="GO" id="GO:0016020">
    <property type="term" value="C:membrane"/>
    <property type="evidence" value="ECO:0007669"/>
    <property type="project" value="TreeGrafter"/>
</dbReference>
<dbReference type="EMBL" id="JAJSOW010000003">
    <property type="protein sequence ID" value="KAI9196140.1"/>
    <property type="molecule type" value="Genomic_DNA"/>
</dbReference>
<protein>
    <recommendedName>
        <fullName evidence="3">PGG domain-containing protein</fullName>
    </recommendedName>
</protein>
<evidence type="ECO:0000256" key="1">
    <source>
        <dbReference type="SAM" id="MobiDB-lite"/>
    </source>
</evidence>
<keyword evidence="2" id="KW-1133">Transmembrane helix</keyword>
<evidence type="ECO:0000313" key="4">
    <source>
        <dbReference type="EMBL" id="KAI9196140.1"/>
    </source>
</evidence>
<dbReference type="InterPro" id="IPR036770">
    <property type="entry name" value="Ankyrin_rpt-contain_sf"/>
</dbReference>
<comment type="caution">
    <text evidence="4">The sequence shown here is derived from an EMBL/GenBank/DDBJ whole genome shotgun (WGS) entry which is preliminary data.</text>
</comment>
<gene>
    <name evidence="4" type="ORF">LWI28_021357</name>
</gene>
<proteinExistence type="predicted"/>
<keyword evidence="5" id="KW-1185">Reference proteome</keyword>